<dbReference type="InterPro" id="IPR008615">
    <property type="entry name" value="FNIP"/>
</dbReference>
<dbReference type="PANTHER" id="PTHR32134">
    <property type="entry name" value="FNIP REPEAT-CONTAINING PROTEIN"/>
    <property type="match status" value="1"/>
</dbReference>
<dbReference type="Pfam" id="PF05725">
    <property type="entry name" value="FNIP"/>
    <property type="match status" value="2"/>
</dbReference>
<proteinExistence type="predicted"/>
<dbReference type="EMBL" id="MN739357">
    <property type="protein sequence ID" value="QHT00628.1"/>
    <property type="molecule type" value="Genomic_DNA"/>
</dbReference>
<organism evidence="1">
    <name type="scientific">viral metagenome</name>
    <dbReference type="NCBI Taxonomy" id="1070528"/>
    <lineage>
        <taxon>unclassified sequences</taxon>
        <taxon>metagenomes</taxon>
        <taxon>organismal metagenomes</taxon>
    </lineage>
</organism>
<sequence length="309" mass="36180">MYNYDIFSKICKYLNNKEKIYLTMMCNVTDKFKHKLIYPDNTEYKRISHLPYYDNFETITDDNPCITFPKNAKKLIFYSKYSHFYPRTFMDLGMKKETSMIKIPISVTHITLCDMLFKYGRLIIPKSVTHLKFCPQCTTAKNYIRQSITHLTLPMRLDDSIKDCIPGSVTHLKLPRYFNEPIEDLIPSSVIYLKFGDFFNQSVKDNIPKSVTHLKFGRHFRRSIKNSISDSVTHLKIPYDFDDFGEPLPATITHLQIGHGKKYNTLTQIMDGNFASINDFYFDAIKKYIPTTVKVILLIVPDSDMYNVD</sequence>
<protein>
    <submittedName>
        <fullName evidence="1">Uncharacterized protein</fullName>
    </submittedName>
</protein>
<reference evidence="1" key="1">
    <citation type="journal article" date="2020" name="Nature">
        <title>Giant virus diversity and host interactions through global metagenomics.</title>
        <authorList>
            <person name="Schulz F."/>
            <person name="Roux S."/>
            <person name="Paez-Espino D."/>
            <person name="Jungbluth S."/>
            <person name="Walsh D.A."/>
            <person name="Denef V.J."/>
            <person name="McMahon K.D."/>
            <person name="Konstantinidis K.T."/>
            <person name="Eloe-Fadrosh E.A."/>
            <person name="Kyrpides N.C."/>
            <person name="Woyke T."/>
        </authorList>
    </citation>
    <scope>NUCLEOTIDE SEQUENCE</scope>
    <source>
        <strain evidence="1">GVMAG-M-3300020192-26</strain>
    </source>
</reference>
<evidence type="ECO:0000313" key="1">
    <source>
        <dbReference type="EMBL" id="QHT00628.1"/>
    </source>
</evidence>
<dbReference type="InterPro" id="IPR051251">
    <property type="entry name" value="STK_FNIP-Repeat"/>
</dbReference>
<accession>A0A6C0C7T0</accession>
<name>A0A6C0C7T0_9ZZZZ</name>
<dbReference type="AlphaFoldDB" id="A0A6C0C7T0"/>
<dbReference type="PANTHER" id="PTHR32134:SF92">
    <property type="entry name" value="FNIP REPEAT-CONTAINING PROTEIN"/>
    <property type="match status" value="1"/>
</dbReference>